<evidence type="ECO:0000313" key="2">
    <source>
        <dbReference type="EMBL" id="GBM53005.1"/>
    </source>
</evidence>
<dbReference type="InterPro" id="IPR049012">
    <property type="entry name" value="Mutator_transp_dom"/>
</dbReference>
<evidence type="ECO:0000259" key="1">
    <source>
        <dbReference type="Pfam" id="PF20700"/>
    </source>
</evidence>
<comment type="caution">
    <text evidence="2">The sequence shown here is derived from an EMBL/GenBank/DDBJ whole genome shotgun (WGS) entry which is preliminary data.</text>
</comment>
<organism evidence="2 3">
    <name type="scientific">Araneus ventricosus</name>
    <name type="common">Orbweaver spider</name>
    <name type="synonym">Epeira ventricosa</name>
    <dbReference type="NCBI Taxonomy" id="182803"/>
    <lineage>
        <taxon>Eukaryota</taxon>
        <taxon>Metazoa</taxon>
        <taxon>Ecdysozoa</taxon>
        <taxon>Arthropoda</taxon>
        <taxon>Chelicerata</taxon>
        <taxon>Arachnida</taxon>
        <taxon>Araneae</taxon>
        <taxon>Araneomorphae</taxon>
        <taxon>Entelegynae</taxon>
        <taxon>Araneoidea</taxon>
        <taxon>Araneidae</taxon>
        <taxon>Araneus</taxon>
    </lineage>
</organism>
<accession>A0A4Y2GJU7</accession>
<dbReference type="Proteomes" id="UP000499080">
    <property type="component" value="Unassembled WGS sequence"/>
</dbReference>
<keyword evidence="3" id="KW-1185">Reference proteome</keyword>
<name>A0A4Y2GJU7_ARAVE</name>
<feature type="domain" description="Mutator-like transposase" evidence="1">
    <location>
        <begin position="8"/>
        <end position="110"/>
    </location>
</feature>
<dbReference type="OrthoDB" id="7692185at2759"/>
<reference evidence="2 3" key="1">
    <citation type="journal article" date="2019" name="Sci. Rep.">
        <title>Orb-weaving spider Araneus ventricosus genome elucidates the spidroin gene catalogue.</title>
        <authorList>
            <person name="Kono N."/>
            <person name="Nakamura H."/>
            <person name="Ohtoshi R."/>
            <person name="Moran D.A.P."/>
            <person name="Shinohara A."/>
            <person name="Yoshida Y."/>
            <person name="Fujiwara M."/>
            <person name="Mori M."/>
            <person name="Tomita M."/>
            <person name="Arakawa K."/>
        </authorList>
    </citation>
    <scope>NUCLEOTIDE SEQUENCE [LARGE SCALE GENOMIC DNA]</scope>
</reference>
<dbReference type="AlphaFoldDB" id="A0A4Y2GJU7"/>
<evidence type="ECO:0000313" key="3">
    <source>
        <dbReference type="Proteomes" id="UP000499080"/>
    </source>
</evidence>
<dbReference type="Pfam" id="PF20700">
    <property type="entry name" value="Mutator"/>
    <property type="match status" value="1"/>
</dbReference>
<sequence length="136" mass="15832">MDLASPSDEKDDIIDITVSYDGTCQKHGHTSLHGISIFVDILTGLVIDYEILSKYCPECTTAKRDLGEDSSDFYIWYKTHRPECRENYVGSSNAMEVKDAEILWKRSVENWYTIHECSVRLRFQDIPTFIKIRCIW</sequence>
<gene>
    <name evidence="2" type="ORF">AVEN_111346_1</name>
</gene>
<protein>
    <recommendedName>
        <fullName evidence="1">Mutator-like transposase domain-containing protein</fullName>
    </recommendedName>
</protein>
<proteinExistence type="predicted"/>
<dbReference type="EMBL" id="BGPR01001401">
    <property type="protein sequence ID" value="GBM53005.1"/>
    <property type="molecule type" value="Genomic_DNA"/>
</dbReference>